<dbReference type="GO" id="GO:0005886">
    <property type="term" value="C:plasma membrane"/>
    <property type="evidence" value="ECO:0007669"/>
    <property type="project" value="UniProtKB-SubCell"/>
</dbReference>
<dbReference type="InterPro" id="IPR030381">
    <property type="entry name" value="G_DYNAMIN_dom"/>
</dbReference>
<dbReference type="PROSITE" id="PS50222">
    <property type="entry name" value="EF_HAND_2"/>
    <property type="match status" value="1"/>
</dbReference>
<dbReference type="AlphaFoldDB" id="A0A3P8T4R6"/>
<dbReference type="GeneTree" id="ENSGT00940000158601"/>
<keyword evidence="7" id="KW-0967">Endosome</keyword>
<dbReference type="CDD" id="cd09913">
    <property type="entry name" value="EHD"/>
    <property type="match status" value="1"/>
</dbReference>
<dbReference type="PROSITE" id="PS51718">
    <property type="entry name" value="G_DYNAMIN_2"/>
    <property type="match status" value="1"/>
</dbReference>
<evidence type="ECO:0000259" key="14">
    <source>
        <dbReference type="PROSITE" id="PS50222"/>
    </source>
</evidence>
<comment type="subcellular location">
    <subcellularLocation>
        <location evidence="2">Cell membrane</location>
        <topology evidence="2">Peripheral membrane protein</topology>
        <orientation evidence="2">Cytoplasmic side</orientation>
    </subcellularLocation>
    <subcellularLocation>
        <location evidence="1">Endosome membrane</location>
        <topology evidence="1">Peripheral membrane protein</topology>
        <orientation evidence="1">Cytoplasmic side</orientation>
    </subcellularLocation>
</comment>
<dbReference type="GO" id="GO:0005509">
    <property type="term" value="F:calcium ion binding"/>
    <property type="evidence" value="ECO:0007669"/>
    <property type="project" value="InterPro"/>
</dbReference>
<proteinExistence type="predicted"/>
<dbReference type="PANTHER" id="PTHR11216:SF57">
    <property type="entry name" value="EH DOMAIN-CONTAINING PROTEIN 4"/>
    <property type="match status" value="1"/>
</dbReference>
<dbReference type="PANTHER" id="PTHR11216">
    <property type="entry name" value="EH DOMAIN"/>
    <property type="match status" value="1"/>
</dbReference>
<protein>
    <submittedName>
        <fullName evidence="16">EH-domain containing 4</fullName>
    </submittedName>
</protein>
<reference evidence="16" key="2">
    <citation type="submission" date="2025-08" db="UniProtKB">
        <authorList>
            <consortium name="Ensembl"/>
        </authorList>
    </citation>
    <scope>IDENTIFICATION</scope>
</reference>
<dbReference type="SMART" id="SM00027">
    <property type="entry name" value="EH"/>
    <property type="match status" value="1"/>
</dbReference>
<dbReference type="InterPro" id="IPR002048">
    <property type="entry name" value="EF_hand_dom"/>
</dbReference>
<dbReference type="InterPro" id="IPR040990">
    <property type="entry name" value="DUF5600"/>
</dbReference>
<organism evidence="16 17">
    <name type="scientific">Amphiprion percula</name>
    <name type="common">Orange clownfish</name>
    <name type="synonym">Lutjanus percula</name>
    <dbReference type="NCBI Taxonomy" id="161767"/>
    <lineage>
        <taxon>Eukaryota</taxon>
        <taxon>Metazoa</taxon>
        <taxon>Chordata</taxon>
        <taxon>Craniata</taxon>
        <taxon>Vertebrata</taxon>
        <taxon>Euteleostomi</taxon>
        <taxon>Actinopterygii</taxon>
        <taxon>Neopterygii</taxon>
        <taxon>Teleostei</taxon>
        <taxon>Neoteleostei</taxon>
        <taxon>Acanthomorphata</taxon>
        <taxon>Ovalentaria</taxon>
        <taxon>Pomacentridae</taxon>
        <taxon>Amphiprion</taxon>
    </lineage>
</organism>
<dbReference type="GO" id="GO:0005524">
    <property type="term" value="F:ATP binding"/>
    <property type="evidence" value="ECO:0007669"/>
    <property type="project" value="UniProtKB-KW"/>
</dbReference>
<dbReference type="SUPFAM" id="SSF52540">
    <property type="entry name" value="P-loop containing nucleoside triphosphate hydrolases"/>
    <property type="match status" value="1"/>
</dbReference>
<evidence type="ECO:0000256" key="4">
    <source>
        <dbReference type="ARBA" id="ARBA00022553"/>
    </source>
</evidence>
<keyword evidence="11" id="KW-0472">Membrane</keyword>
<evidence type="ECO:0000259" key="13">
    <source>
        <dbReference type="PROSITE" id="PS50031"/>
    </source>
</evidence>
<reference evidence="16 17" key="1">
    <citation type="submission" date="2018-03" db="EMBL/GenBank/DDBJ databases">
        <title>Finding Nemo's genes: A chromosome-scale reference assembly of the genome of the orange clownfish Amphiprion percula.</title>
        <authorList>
            <person name="Lehmann R."/>
        </authorList>
    </citation>
    <scope>NUCLEOTIDE SEQUENCE</scope>
</reference>
<dbReference type="InterPro" id="IPR011992">
    <property type="entry name" value="EF-hand-dom_pair"/>
</dbReference>
<dbReference type="InterPro" id="IPR018247">
    <property type="entry name" value="EF_Hand_1_Ca_BS"/>
</dbReference>
<evidence type="ECO:0000256" key="9">
    <source>
        <dbReference type="ARBA" id="ARBA00022840"/>
    </source>
</evidence>
<evidence type="ECO:0000256" key="11">
    <source>
        <dbReference type="ARBA" id="ARBA00023136"/>
    </source>
</evidence>
<dbReference type="InterPro" id="IPR000261">
    <property type="entry name" value="EH_dom"/>
</dbReference>
<dbReference type="FunFam" id="1.10.238.10:FF:000038">
    <property type="entry name" value="EH domain-containing protein 3"/>
    <property type="match status" value="1"/>
</dbReference>
<evidence type="ECO:0000256" key="7">
    <source>
        <dbReference type="ARBA" id="ARBA00022753"/>
    </source>
</evidence>
<accession>A0A3P8T4R6</accession>
<evidence type="ECO:0000256" key="3">
    <source>
        <dbReference type="ARBA" id="ARBA00022475"/>
    </source>
</evidence>
<dbReference type="GO" id="GO:0055038">
    <property type="term" value="C:recycling endosome membrane"/>
    <property type="evidence" value="ECO:0007669"/>
    <property type="project" value="UniProtKB-SubCell"/>
</dbReference>
<dbReference type="CDD" id="cd00052">
    <property type="entry name" value="EH"/>
    <property type="match status" value="1"/>
</dbReference>
<keyword evidence="9" id="KW-0067">ATP-binding</keyword>
<feature type="domain" description="EF-hand" evidence="14">
    <location>
        <begin position="477"/>
        <end position="512"/>
    </location>
</feature>
<dbReference type="Pfam" id="PF18150">
    <property type="entry name" value="DUF5600"/>
    <property type="match status" value="1"/>
</dbReference>
<evidence type="ECO:0000256" key="12">
    <source>
        <dbReference type="SAM" id="MobiDB-lite"/>
    </source>
</evidence>
<name>A0A3P8T4R6_AMPPE</name>
<keyword evidence="8" id="KW-0106">Calcium</keyword>
<evidence type="ECO:0000256" key="10">
    <source>
        <dbReference type="ARBA" id="ARBA00023134"/>
    </source>
</evidence>
<evidence type="ECO:0000256" key="6">
    <source>
        <dbReference type="ARBA" id="ARBA00022741"/>
    </source>
</evidence>
<dbReference type="Pfam" id="PF16880">
    <property type="entry name" value="EHD_N"/>
    <property type="match status" value="1"/>
</dbReference>
<feature type="region of interest" description="Disordered" evidence="12">
    <location>
        <begin position="527"/>
        <end position="546"/>
    </location>
</feature>
<dbReference type="Pfam" id="PF12763">
    <property type="entry name" value="EH"/>
    <property type="match status" value="1"/>
</dbReference>
<dbReference type="STRING" id="161767.ENSAPEP00000018677"/>
<keyword evidence="6" id="KW-0547">Nucleotide-binding</keyword>
<dbReference type="PROSITE" id="PS50031">
    <property type="entry name" value="EH"/>
    <property type="match status" value="1"/>
</dbReference>
<dbReference type="Gene3D" id="3.40.50.300">
    <property type="entry name" value="P-loop containing nucleotide triphosphate hydrolases"/>
    <property type="match status" value="1"/>
</dbReference>
<dbReference type="FunFam" id="3.40.50.300:FF:000147">
    <property type="entry name" value="EH domain-containing protein 1"/>
    <property type="match status" value="1"/>
</dbReference>
<keyword evidence="17" id="KW-1185">Reference proteome</keyword>
<dbReference type="InterPro" id="IPR027417">
    <property type="entry name" value="P-loop_NTPase"/>
</dbReference>
<feature type="domain" description="Dynamin-type G" evidence="15">
    <location>
        <begin position="56"/>
        <end position="287"/>
    </location>
</feature>
<dbReference type="Gene3D" id="1.10.238.10">
    <property type="entry name" value="EF-hand"/>
    <property type="match status" value="1"/>
</dbReference>
<reference evidence="16" key="3">
    <citation type="submission" date="2025-09" db="UniProtKB">
        <authorList>
            <consortium name="Ensembl"/>
        </authorList>
    </citation>
    <scope>IDENTIFICATION</scope>
</reference>
<dbReference type="GO" id="GO:0005525">
    <property type="term" value="F:GTP binding"/>
    <property type="evidence" value="ECO:0007669"/>
    <property type="project" value="InterPro"/>
</dbReference>
<dbReference type="SUPFAM" id="SSF47473">
    <property type="entry name" value="EF-hand"/>
    <property type="match status" value="1"/>
</dbReference>
<evidence type="ECO:0000313" key="16">
    <source>
        <dbReference type="Ensembl" id="ENSAPEP00000018677.1"/>
    </source>
</evidence>
<dbReference type="GO" id="GO:0016197">
    <property type="term" value="P:endosomal transport"/>
    <property type="evidence" value="ECO:0007669"/>
    <property type="project" value="TreeGrafter"/>
</dbReference>
<dbReference type="InterPro" id="IPR045063">
    <property type="entry name" value="Dynamin_N"/>
</dbReference>
<dbReference type="PROSITE" id="PS00018">
    <property type="entry name" value="EF_HAND_1"/>
    <property type="match status" value="1"/>
</dbReference>
<sequence length="546" mass="62231">MFSWAKQEQGGRNKEGEMYQTVTEGLQTLYTKKLLPLEDTYLFHDFHSPALEAADFQSKPMVLLVGQYSTGKTTFIRYLLEEDFPGMRIGPEPTTDGFIAVMYGENEGVVPGNALVVDPKKPFRKLNAFGNSFLNRFICSQMPNQVLQSISIIDTPGILSGEKQRISRGYDFSEVLRWFGERVDRIILLFDAHKLDISDEFSEAIKAFKGQDDKIRVVLNKADQVDTQQLMRVYGALMWSLGKVINTPEVVRVYLGSFWAKPLQNTENRRLFEAESQDLFRDIQSLPRNAALRKLNDLIKRARLAKVHAYIISYLKKEMPSLFGREKKKEELIMRLPEIYTFLQREHHISPGDFPNVTKMQDMLQHYDFSKFPSLKMKLIESVDKMLATKIAVLMAMIRDEESKQPPAMVSGGAFEGSHDGPFGQGYGEGISAGADAEDWIVSRDKHRYDEIFFTLMPVNGKITGVNAKKEMMNSRLPNTVLGKIWKLADCDHDGMLDDEEFALAQHLIKIKLEGYELPAELPHHLVPPAHRKNPTADALYNHSED</sequence>
<dbReference type="OMA" id="ISAKKEM"/>
<keyword evidence="10" id="KW-0342">GTP-binding</keyword>
<evidence type="ECO:0000256" key="1">
    <source>
        <dbReference type="ARBA" id="ARBA00004125"/>
    </source>
</evidence>
<dbReference type="GO" id="GO:0006897">
    <property type="term" value="P:endocytosis"/>
    <property type="evidence" value="ECO:0007669"/>
    <property type="project" value="TreeGrafter"/>
</dbReference>
<dbReference type="InterPro" id="IPR031692">
    <property type="entry name" value="EHD_N"/>
</dbReference>
<keyword evidence="3" id="KW-1003">Cell membrane</keyword>
<feature type="domain" description="EH" evidence="13">
    <location>
        <begin position="445"/>
        <end position="533"/>
    </location>
</feature>
<evidence type="ECO:0000313" key="17">
    <source>
        <dbReference type="Proteomes" id="UP000265080"/>
    </source>
</evidence>
<dbReference type="Proteomes" id="UP000265080">
    <property type="component" value="Chromosome 18"/>
</dbReference>
<dbReference type="Pfam" id="PF00350">
    <property type="entry name" value="Dynamin_N"/>
    <property type="match status" value="1"/>
</dbReference>
<evidence type="ECO:0000259" key="15">
    <source>
        <dbReference type="PROSITE" id="PS51718"/>
    </source>
</evidence>
<evidence type="ECO:0000256" key="2">
    <source>
        <dbReference type="ARBA" id="ARBA00004413"/>
    </source>
</evidence>
<evidence type="ECO:0000256" key="8">
    <source>
        <dbReference type="ARBA" id="ARBA00022837"/>
    </source>
</evidence>
<dbReference type="Gene3D" id="1.10.268.20">
    <property type="match status" value="1"/>
</dbReference>
<dbReference type="Ensembl" id="ENSAPET00000019191.1">
    <property type="protein sequence ID" value="ENSAPEP00000018677.1"/>
    <property type="gene ID" value="ENSAPEG00000013326.1"/>
</dbReference>
<evidence type="ECO:0000256" key="5">
    <source>
        <dbReference type="ARBA" id="ARBA00022723"/>
    </source>
</evidence>
<keyword evidence="5" id="KW-0479">Metal-binding</keyword>
<keyword evidence="4" id="KW-0597">Phosphoprotein</keyword>